<dbReference type="SMART" id="SM00530">
    <property type="entry name" value="HTH_XRE"/>
    <property type="match status" value="1"/>
</dbReference>
<dbReference type="Pfam" id="PF01381">
    <property type="entry name" value="HTH_3"/>
    <property type="match status" value="1"/>
</dbReference>
<dbReference type="EMBL" id="VWSH01000002">
    <property type="protein sequence ID" value="KAA5534635.1"/>
    <property type="molecule type" value="Genomic_DNA"/>
</dbReference>
<evidence type="ECO:0000259" key="2">
    <source>
        <dbReference type="PROSITE" id="PS50943"/>
    </source>
</evidence>
<organism evidence="3 4">
    <name type="scientific">Taibaiella lutea</name>
    <dbReference type="NCBI Taxonomy" id="2608001"/>
    <lineage>
        <taxon>Bacteria</taxon>
        <taxon>Pseudomonadati</taxon>
        <taxon>Bacteroidota</taxon>
        <taxon>Chitinophagia</taxon>
        <taxon>Chitinophagales</taxon>
        <taxon>Chitinophagaceae</taxon>
        <taxon>Taibaiella</taxon>
    </lineage>
</organism>
<protein>
    <submittedName>
        <fullName evidence="3">Helix-turn-helix transcriptional regulator</fullName>
    </submittedName>
</protein>
<dbReference type="AlphaFoldDB" id="A0A5M6CMW4"/>
<name>A0A5M6CMW4_9BACT</name>
<dbReference type="RefSeq" id="WP_150032314.1">
    <property type="nucleotide sequence ID" value="NZ_VWSH01000002.1"/>
</dbReference>
<dbReference type="PROSITE" id="PS50943">
    <property type="entry name" value="HTH_CROC1"/>
    <property type="match status" value="1"/>
</dbReference>
<dbReference type="InterPro" id="IPR001387">
    <property type="entry name" value="Cro/C1-type_HTH"/>
</dbReference>
<evidence type="ECO:0000313" key="3">
    <source>
        <dbReference type="EMBL" id="KAA5534635.1"/>
    </source>
</evidence>
<dbReference type="InterPro" id="IPR010982">
    <property type="entry name" value="Lambda_DNA-bd_dom_sf"/>
</dbReference>
<sequence length="112" mass="13013">MDSSQIRRNIKRLRNAKGLTQKEMAKALFMDERTYSNFERGIKKSIDVKLLFAISDILQMDICNLIINPAKEKEVLAEERFQNILNEINNLKALFLSELKEIKKELGIEKTA</sequence>
<dbReference type="Gene3D" id="1.10.260.40">
    <property type="entry name" value="lambda repressor-like DNA-binding domains"/>
    <property type="match status" value="1"/>
</dbReference>
<reference evidence="3 4" key="1">
    <citation type="submission" date="2019-09" db="EMBL/GenBank/DDBJ databases">
        <title>Genome sequence and assembly of Taibaiella sp.</title>
        <authorList>
            <person name="Chhetri G."/>
        </authorList>
    </citation>
    <scope>NUCLEOTIDE SEQUENCE [LARGE SCALE GENOMIC DNA]</scope>
    <source>
        <strain evidence="3 4">KVB11</strain>
    </source>
</reference>
<dbReference type="GO" id="GO:0003677">
    <property type="term" value="F:DNA binding"/>
    <property type="evidence" value="ECO:0007669"/>
    <property type="project" value="UniProtKB-KW"/>
</dbReference>
<dbReference type="SUPFAM" id="SSF47413">
    <property type="entry name" value="lambda repressor-like DNA-binding domains"/>
    <property type="match status" value="1"/>
</dbReference>
<dbReference type="Proteomes" id="UP000323632">
    <property type="component" value="Unassembled WGS sequence"/>
</dbReference>
<accession>A0A5M6CMW4</accession>
<evidence type="ECO:0000313" key="4">
    <source>
        <dbReference type="Proteomes" id="UP000323632"/>
    </source>
</evidence>
<dbReference type="PANTHER" id="PTHR46558">
    <property type="entry name" value="TRACRIPTIONAL REGULATORY PROTEIN-RELATED-RELATED"/>
    <property type="match status" value="1"/>
</dbReference>
<proteinExistence type="predicted"/>
<feature type="domain" description="HTH cro/C1-type" evidence="2">
    <location>
        <begin position="10"/>
        <end position="65"/>
    </location>
</feature>
<dbReference type="PANTHER" id="PTHR46558:SF4">
    <property type="entry name" value="DNA-BIDING PHAGE PROTEIN"/>
    <property type="match status" value="1"/>
</dbReference>
<comment type="caution">
    <text evidence="3">The sequence shown here is derived from an EMBL/GenBank/DDBJ whole genome shotgun (WGS) entry which is preliminary data.</text>
</comment>
<keyword evidence="4" id="KW-1185">Reference proteome</keyword>
<dbReference type="CDD" id="cd00093">
    <property type="entry name" value="HTH_XRE"/>
    <property type="match status" value="1"/>
</dbReference>
<gene>
    <name evidence="3" type="ORF">F0919_08440</name>
</gene>
<evidence type="ECO:0000256" key="1">
    <source>
        <dbReference type="ARBA" id="ARBA00023125"/>
    </source>
</evidence>
<keyword evidence="1" id="KW-0238">DNA-binding</keyword>